<protein>
    <submittedName>
        <fullName evidence="5">Uncharacterized protein</fullName>
    </submittedName>
</protein>
<feature type="region of interest" description="SAW" evidence="3">
    <location>
        <begin position="881"/>
        <end position="956"/>
    </location>
</feature>
<dbReference type="EMBL" id="KV875818">
    <property type="protein sequence ID" value="RZR73069.1"/>
    <property type="molecule type" value="Genomic_DNA"/>
</dbReference>
<feature type="region of interest" description="Leucine repeat II (LRII)" evidence="3">
    <location>
        <begin position="743"/>
        <end position="775"/>
    </location>
</feature>
<comment type="caution">
    <text evidence="3">Lacks conserved residue(s) required for the propagation of feature annotation.</text>
</comment>
<feature type="compositionally biased region" description="Low complexity" evidence="4">
    <location>
        <begin position="398"/>
        <end position="415"/>
    </location>
</feature>
<sequence>MTADAAAFSSPCCCRTHEARRGDCFRIQPPVEHPTVSACIHTNASLLCATSTVVVLRLISMPRPDTCHINPLVTRFCRFTRLICSITVRVHSVAGEPPSDGPDAPTCCRLDLNRRCPKSYPTTKRGGPKPRAALGSSGARSPFPALPFLSIDKVKPFLLLLLLIRRLLLLSIRIWRRFFDREVASFDLGDQIGLIALGLKKSRSRGIFGSMVMDSGLHELFGMMSGLSYDDSHSDQNIFRALGLGEPQPHLGHNNYAALPQISSATNTGSNPTSTVSTSTEGDGLEDSDIFYSDMALRYISRMLMEEDIDEKVSTYKEELALRAAEKPFYDILGQKYPPSLYQPQLYAHQTLESPAHSSNNQNGKFCRGGTSSSSRFVDSNTVCDSSDHQRSHARPTSADYSSQTPSSSSNSISSTEEPLANVVVSPSLFIGGLPAWHFKRGVEEARKFLPSNDKLVINLESNDLSSSRVSRNDGRLVSIKAEVDEKESSFNVSRGRKNPNSDDLDLAEGRSNKQSAVFCEGELRSEMFDMVLLCQGDKCTQKIFDLREAMQNVASKNDHNGPAKVATGGKARGKKQTKKEVVDLRTLLILCSQAVAADDRRTANELLKQIRQHSSRDGDGSQRLASFFADGLEARLVGTGSQIYHALVAKRTTATDILKAYHLYLAACPFKRVSHFFSNQTILNLSEKASKVHIIDFGIYFGFQWPCLIQRLSTREGGPPKLRITGIDVPQPGFRPTERIEETGQRLADYAKSFNVPFEYQTIASKWETIRVEDLHIDKDEVVVVNCLYRFRNLVDETVIVDSPRNRVLNTIRKMNPDVFIHGVVNGSYSAPFFVTRFREALFHFSALFDMLETNVPRDDEQRLLIERDLFGREALNVIACEGSERVERPETYKQWQVRNLRAGFVQLPLNSGIMKKAKDKVRSCYHKDFVIDEDSRWLIQGWKGRIIYAISAWKPSGA</sequence>
<dbReference type="PANTHER" id="PTHR31636">
    <property type="entry name" value="OSJNBA0084A10.13 PROTEIN-RELATED"/>
    <property type="match status" value="1"/>
</dbReference>
<feature type="region of interest" description="Disordered" evidence="4">
    <location>
        <begin position="119"/>
        <end position="138"/>
    </location>
</feature>
<proteinExistence type="inferred from homology"/>
<evidence type="ECO:0000313" key="5">
    <source>
        <dbReference type="EMBL" id="RZR73069.1"/>
    </source>
</evidence>
<feature type="short sequence motif" description="VHIID" evidence="3">
    <location>
        <begin position="693"/>
        <end position="697"/>
    </location>
</feature>
<keyword evidence="2" id="KW-0804">Transcription</keyword>
<dbReference type="AlphaFoldDB" id="A0A445MFS6"/>
<evidence type="ECO:0000256" key="2">
    <source>
        <dbReference type="ARBA" id="ARBA00023163"/>
    </source>
</evidence>
<feature type="compositionally biased region" description="Polar residues" evidence="4">
    <location>
        <begin position="353"/>
        <end position="385"/>
    </location>
</feature>
<name>A0A445MFS6_ENSVE</name>
<accession>A0A445MFS6</accession>
<feature type="region of interest" description="Disordered" evidence="4">
    <location>
        <begin position="353"/>
        <end position="415"/>
    </location>
</feature>
<feature type="region of interest" description="Leucine repeat I (LRI)" evidence="3">
    <location>
        <begin position="583"/>
        <end position="643"/>
    </location>
</feature>
<feature type="compositionally biased region" description="Polar residues" evidence="4">
    <location>
        <begin position="262"/>
        <end position="281"/>
    </location>
</feature>
<evidence type="ECO:0000256" key="4">
    <source>
        <dbReference type="SAM" id="MobiDB-lite"/>
    </source>
</evidence>
<dbReference type="PROSITE" id="PS50985">
    <property type="entry name" value="GRAS"/>
    <property type="match status" value="1"/>
</dbReference>
<reference evidence="5" key="1">
    <citation type="journal article" date="2018" name="Data Brief">
        <title>Genome sequence data from 17 accessions of Ensete ventricosum, a staple food crop for millions in Ethiopia.</title>
        <authorList>
            <person name="Yemataw Z."/>
            <person name="Muzemil S."/>
            <person name="Ambachew D."/>
            <person name="Tripathi L."/>
            <person name="Tesfaye K."/>
            <person name="Chala A."/>
            <person name="Farbos A."/>
            <person name="O'Neill P."/>
            <person name="Moore K."/>
            <person name="Grant M."/>
            <person name="Studholme D.J."/>
        </authorList>
    </citation>
    <scope>NUCLEOTIDE SEQUENCE [LARGE SCALE GENOMIC DNA]</scope>
    <source>
        <tissue evidence="5">Leaf</tissue>
    </source>
</reference>
<keyword evidence="1" id="KW-0805">Transcription regulation</keyword>
<feature type="region of interest" description="VHIID" evidence="3">
    <location>
        <begin position="662"/>
        <end position="727"/>
    </location>
</feature>
<feature type="region of interest" description="Disordered" evidence="4">
    <location>
        <begin position="262"/>
        <end position="282"/>
    </location>
</feature>
<feature type="region of interest" description="Disordered" evidence="4">
    <location>
        <begin position="488"/>
        <end position="508"/>
    </location>
</feature>
<evidence type="ECO:0000256" key="3">
    <source>
        <dbReference type="PROSITE-ProRule" id="PRU01191"/>
    </source>
</evidence>
<organism evidence="5">
    <name type="scientific">Ensete ventricosum</name>
    <name type="common">Abyssinian banana</name>
    <name type="synonym">Musa ensete</name>
    <dbReference type="NCBI Taxonomy" id="4639"/>
    <lineage>
        <taxon>Eukaryota</taxon>
        <taxon>Viridiplantae</taxon>
        <taxon>Streptophyta</taxon>
        <taxon>Embryophyta</taxon>
        <taxon>Tracheophyta</taxon>
        <taxon>Spermatophyta</taxon>
        <taxon>Magnoliopsida</taxon>
        <taxon>Liliopsida</taxon>
        <taxon>Zingiberales</taxon>
        <taxon>Musaceae</taxon>
        <taxon>Ensete</taxon>
    </lineage>
</organism>
<dbReference type="InterPro" id="IPR005202">
    <property type="entry name" value="TF_GRAS"/>
</dbReference>
<dbReference type="Pfam" id="PF03514">
    <property type="entry name" value="GRAS"/>
    <property type="match status" value="1"/>
</dbReference>
<dbReference type="Proteomes" id="UP000290560">
    <property type="component" value="Unassembled WGS sequence"/>
</dbReference>
<evidence type="ECO:0000256" key="1">
    <source>
        <dbReference type="ARBA" id="ARBA00023015"/>
    </source>
</evidence>
<comment type="similarity">
    <text evidence="3">Belongs to the GRAS family.</text>
</comment>
<gene>
    <name evidence="5" type="ORF">BHM03_00019738</name>
</gene>